<dbReference type="Gene3D" id="1.10.630.10">
    <property type="entry name" value="Cytochrome P450"/>
    <property type="match status" value="1"/>
</dbReference>
<organism evidence="9 10">
    <name type="scientific">Streptomyces humidus</name>
    <dbReference type="NCBI Taxonomy" id="52259"/>
    <lineage>
        <taxon>Bacteria</taxon>
        <taxon>Bacillati</taxon>
        <taxon>Actinomycetota</taxon>
        <taxon>Actinomycetes</taxon>
        <taxon>Kitasatosporales</taxon>
        <taxon>Streptomycetaceae</taxon>
        <taxon>Streptomyces</taxon>
    </lineage>
</organism>
<evidence type="ECO:0000256" key="1">
    <source>
        <dbReference type="ARBA" id="ARBA00010617"/>
    </source>
</evidence>
<dbReference type="CDD" id="cd11030">
    <property type="entry name" value="CYP105-like"/>
    <property type="match status" value="1"/>
</dbReference>
<keyword evidence="2 7" id="KW-0349">Heme</keyword>
<dbReference type="FunFam" id="1.10.630.10:FF:000018">
    <property type="entry name" value="Cytochrome P450 monooxygenase"/>
    <property type="match status" value="1"/>
</dbReference>
<evidence type="ECO:0000313" key="9">
    <source>
        <dbReference type="EMBL" id="GGS31687.1"/>
    </source>
</evidence>
<comment type="similarity">
    <text evidence="1 7">Belongs to the cytochrome P450 family.</text>
</comment>
<dbReference type="PRINTS" id="PR00385">
    <property type="entry name" value="P450"/>
</dbReference>
<keyword evidence="3 7" id="KW-0479">Metal-binding</keyword>
<evidence type="ECO:0000256" key="3">
    <source>
        <dbReference type="ARBA" id="ARBA00022723"/>
    </source>
</evidence>
<dbReference type="PANTHER" id="PTHR46696">
    <property type="entry name" value="P450, PUTATIVE (EUROFUNG)-RELATED"/>
    <property type="match status" value="1"/>
</dbReference>
<dbReference type="GO" id="GO:0005506">
    <property type="term" value="F:iron ion binding"/>
    <property type="evidence" value="ECO:0007669"/>
    <property type="project" value="InterPro"/>
</dbReference>
<evidence type="ECO:0000313" key="10">
    <source>
        <dbReference type="Proteomes" id="UP000606194"/>
    </source>
</evidence>
<feature type="compositionally biased region" description="Low complexity" evidence="8">
    <location>
        <begin position="91"/>
        <end position="105"/>
    </location>
</feature>
<evidence type="ECO:0000256" key="7">
    <source>
        <dbReference type="RuleBase" id="RU000461"/>
    </source>
</evidence>
<dbReference type="RefSeq" id="WP_190154468.1">
    <property type="nucleotide sequence ID" value="NZ_BMTL01000075.1"/>
</dbReference>
<dbReference type="GO" id="GO:0004497">
    <property type="term" value="F:monooxygenase activity"/>
    <property type="evidence" value="ECO:0007669"/>
    <property type="project" value="UniProtKB-KW"/>
</dbReference>
<feature type="region of interest" description="Disordered" evidence="8">
    <location>
        <begin position="88"/>
        <end position="115"/>
    </location>
</feature>
<dbReference type="SUPFAM" id="SSF48264">
    <property type="entry name" value="Cytochrome P450"/>
    <property type="match status" value="1"/>
</dbReference>
<feature type="compositionally biased region" description="Polar residues" evidence="8">
    <location>
        <begin position="9"/>
        <end position="22"/>
    </location>
</feature>
<proteinExistence type="inferred from homology"/>
<dbReference type="InterPro" id="IPR017972">
    <property type="entry name" value="Cyt_P450_CS"/>
</dbReference>
<dbReference type="Proteomes" id="UP000606194">
    <property type="component" value="Unassembled WGS sequence"/>
</dbReference>
<comment type="caution">
    <text evidence="9">The sequence shown here is derived from an EMBL/GenBank/DDBJ whole genome shotgun (WGS) entry which is preliminary data.</text>
</comment>
<dbReference type="EMBL" id="BMTL01000075">
    <property type="protein sequence ID" value="GGS31687.1"/>
    <property type="molecule type" value="Genomic_DNA"/>
</dbReference>
<keyword evidence="5 7" id="KW-0408">Iron</keyword>
<dbReference type="InterPro" id="IPR002397">
    <property type="entry name" value="Cyt_P450_B"/>
</dbReference>
<evidence type="ECO:0000256" key="2">
    <source>
        <dbReference type="ARBA" id="ARBA00022617"/>
    </source>
</evidence>
<dbReference type="PROSITE" id="PS00086">
    <property type="entry name" value="CYTOCHROME_P450"/>
    <property type="match status" value="1"/>
</dbReference>
<feature type="region of interest" description="Disordered" evidence="8">
    <location>
        <begin position="1"/>
        <end position="30"/>
    </location>
</feature>
<evidence type="ECO:0000256" key="4">
    <source>
        <dbReference type="ARBA" id="ARBA00023002"/>
    </source>
</evidence>
<reference evidence="9" key="1">
    <citation type="journal article" date="2014" name="Int. J. Syst. Evol. Microbiol.">
        <title>Complete genome sequence of Corynebacterium casei LMG S-19264T (=DSM 44701T), isolated from a smear-ripened cheese.</title>
        <authorList>
            <consortium name="US DOE Joint Genome Institute (JGI-PGF)"/>
            <person name="Walter F."/>
            <person name="Albersmeier A."/>
            <person name="Kalinowski J."/>
            <person name="Ruckert C."/>
        </authorList>
    </citation>
    <scope>NUCLEOTIDE SEQUENCE</scope>
    <source>
        <strain evidence="9">JCM 4386</strain>
    </source>
</reference>
<keyword evidence="4 7" id="KW-0560">Oxidoreductase</keyword>
<dbReference type="GO" id="GO:0016705">
    <property type="term" value="F:oxidoreductase activity, acting on paired donors, with incorporation or reduction of molecular oxygen"/>
    <property type="evidence" value="ECO:0007669"/>
    <property type="project" value="InterPro"/>
</dbReference>
<keyword evidence="10" id="KW-1185">Reference proteome</keyword>
<dbReference type="InterPro" id="IPR036396">
    <property type="entry name" value="Cyt_P450_sf"/>
</dbReference>
<evidence type="ECO:0000256" key="8">
    <source>
        <dbReference type="SAM" id="MobiDB-lite"/>
    </source>
</evidence>
<dbReference type="PANTHER" id="PTHR46696:SF1">
    <property type="entry name" value="CYTOCHROME P450 YJIB-RELATED"/>
    <property type="match status" value="1"/>
</dbReference>
<gene>
    <name evidence="9" type="ORF">GCM10010269_82690</name>
</gene>
<evidence type="ECO:0000256" key="5">
    <source>
        <dbReference type="ARBA" id="ARBA00023004"/>
    </source>
</evidence>
<sequence>MSPDPAPTGTATPSADTPQQTFPVRRSCPYGPPSVYADLRDEAPLTRVRLPNGAEAWIVTGYAEVRALLTDSRVSAESVRPGFPILRAPDKAPAGDASAAAAGPPLRISNRLDEMDPPGHTRFRKMLIPEFTHRRVKDLAPKIEAVIDGILDEVLDLDPPVDLVRRFTLALPARVICELLGVPYADHEFFQQRASLALGLATSETQGRQAFADVVRYLDELIAKKITDPSDDLIGRLYSAYGESDGLTHKELVGLAFQLLIAGHETTANMMALGVVTLLEHPERIPELLADPGALDLAVEELLRYHSIADIVPRRVAKEDIEVGGHTVRAGEGLVLLLGGANHDPAVFAEPGVFDPARGARHHVAFGYGMHQCVAQNLARAELSIGLRRLFHRIPGLRLDRPVDTLRFKYDSVMFGLHELPVTW</sequence>
<dbReference type="GO" id="GO:0020037">
    <property type="term" value="F:heme binding"/>
    <property type="evidence" value="ECO:0007669"/>
    <property type="project" value="InterPro"/>
</dbReference>
<reference evidence="9" key="2">
    <citation type="submission" date="2020-09" db="EMBL/GenBank/DDBJ databases">
        <authorList>
            <person name="Sun Q."/>
            <person name="Ohkuma M."/>
        </authorList>
    </citation>
    <scope>NUCLEOTIDE SEQUENCE</scope>
    <source>
        <strain evidence="9">JCM 4386</strain>
    </source>
</reference>
<name>A0A918GEK1_9ACTN</name>
<evidence type="ECO:0000256" key="6">
    <source>
        <dbReference type="ARBA" id="ARBA00023033"/>
    </source>
</evidence>
<dbReference type="InterPro" id="IPR001128">
    <property type="entry name" value="Cyt_P450"/>
</dbReference>
<dbReference type="AlphaFoldDB" id="A0A918GEK1"/>
<accession>A0A918GEK1</accession>
<keyword evidence="6 7" id="KW-0503">Monooxygenase</keyword>
<dbReference type="Pfam" id="PF00067">
    <property type="entry name" value="p450"/>
    <property type="match status" value="1"/>
</dbReference>
<protein>
    <submittedName>
        <fullName evidence="9">Cytochrome P450</fullName>
    </submittedName>
</protein>
<dbReference type="PRINTS" id="PR00359">
    <property type="entry name" value="BP450"/>
</dbReference>